<feature type="domain" description="Reverse transcriptase zinc-binding" evidence="1">
    <location>
        <begin position="24"/>
        <end position="114"/>
    </location>
</feature>
<reference evidence="2" key="1">
    <citation type="submission" date="2018-11" db="EMBL/GenBank/DDBJ databases">
        <authorList>
            <person name="Grassa J C."/>
        </authorList>
    </citation>
    <scope>NUCLEOTIDE SEQUENCE [LARGE SCALE GENOMIC DNA]</scope>
</reference>
<dbReference type="InterPro" id="IPR026960">
    <property type="entry name" value="RVT-Znf"/>
</dbReference>
<accession>A0A803P2Y9</accession>
<dbReference type="OMA" id="PATICLE"/>
<sequence>MSIQLSNTAEVDSWFWAKETSGIFTVKSAYKHLQLVKGEFPIVVERDGWNKLWQLHIPPKVHDFLWRSISGYLPTKAQLHTKHVYVDLMCPLCHMAVETIFHVLVDCRFARSCWNLSILSAATGVEQSFSSWFFSLLETKPATICLEAAMVSWGVWKARNVVF</sequence>
<evidence type="ECO:0000259" key="1">
    <source>
        <dbReference type="Pfam" id="PF13966"/>
    </source>
</evidence>
<evidence type="ECO:0000313" key="3">
    <source>
        <dbReference type="Proteomes" id="UP000596661"/>
    </source>
</evidence>
<organism evidence="2 3">
    <name type="scientific">Cannabis sativa</name>
    <name type="common">Hemp</name>
    <name type="synonym">Marijuana</name>
    <dbReference type="NCBI Taxonomy" id="3483"/>
    <lineage>
        <taxon>Eukaryota</taxon>
        <taxon>Viridiplantae</taxon>
        <taxon>Streptophyta</taxon>
        <taxon>Embryophyta</taxon>
        <taxon>Tracheophyta</taxon>
        <taxon>Spermatophyta</taxon>
        <taxon>Magnoliopsida</taxon>
        <taxon>eudicotyledons</taxon>
        <taxon>Gunneridae</taxon>
        <taxon>Pentapetalae</taxon>
        <taxon>rosids</taxon>
        <taxon>fabids</taxon>
        <taxon>Rosales</taxon>
        <taxon>Cannabaceae</taxon>
        <taxon>Cannabis</taxon>
    </lineage>
</organism>
<dbReference type="Gramene" id="evm.model.02.864">
    <property type="protein sequence ID" value="cds.evm.model.02.864"/>
    <property type="gene ID" value="evm.TU.02.864"/>
</dbReference>
<keyword evidence="3" id="KW-1185">Reference proteome</keyword>
<dbReference type="AlphaFoldDB" id="A0A803P2Y9"/>
<name>A0A803P2Y9_CANSA</name>
<protein>
    <recommendedName>
        <fullName evidence="1">Reverse transcriptase zinc-binding domain-containing protein</fullName>
    </recommendedName>
</protein>
<proteinExistence type="predicted"/>
<dbReference type="EnsemblPlants" id="evm.model.02.864">
    <property type="protein sequence ID" value="cds.evm.model.02.864"/>
    <property type="gene ID" value="evm.TU.02.864"/>
</dbReference>
<evidence type="ECO:0000313" key="2">
    <source>
        <dbReference type="EnsemblPlants" id="cds.evm.model.02.864"/>
    </source>
</evidence>
<reference evidence="2" key="2">
    <citation type="submission" date="2021-03" db="UniProtKB">
        <authorList>
            <consortium name="EnsemblPlants"/>
        </authorList>
    </citation>
    <scope>IDENTIFICATION</scope>
</reference>
<dbReference type="EMBL" id="UZAU01000139">
    <property type="status" value="NOT_ANNOTATED_CDS"/>
    <property type="molecule type" value="Genomic_DNA"/>
</dbReference>
<dbReference type="Pfam" id="PF13966">
    <property type="entry name" value="zf-RVT"/>
    <property type="match status" value="1"/>
</dbReference>
<dbReference type="Proteomes" id="UP000596661">
    <property type="component" value="Chromosome 2"/>
</dbReference>